<accession>A0A9P7V0G3</accession>
<name>A0A9P7V0G3_9AGAR</name>
<evidence type="ECO:0000313" key="4">
    <source>
        <dbReference type="Proteomes" id="UP001049176"/>
    </source>
</evidence>
<protein>
    <recommendedName>
        <fullName evidence="2">DUF6533 domain-containing protein</fullName>
    </recommendedName>
</protein>
<keyword evidence="1" id="KW-0472">Membrane</keyword>
<organism evidence="3 4">
    <name type="scientific">Marasmius oreades</name>
    <name type="common">fairy-ring Marasmius</name>
    <dbReference type="NCBI Taxonomy" id="181124"/>
    <lineage>
        <taxon>Eukaryota</taxon>
        <taxon>Fungi</taxon>
        <taxon>Dikarya</taxon>
        <taxon>Basidiomycota</taxon>
        <taxon>Agaricomycotina</taxon>
        <taxon>Agaricomycetes</taxon>
        <taxon>Agaricomycetidae</taxon>
        <taxon>Agaricales</taxon>
        <taxon>Marasmiineae</taxon>
        <taxon>Marasmiaceae</taxon>
        <taxon>Marasmius</taxon>
    </lineage>
</organism>
<dbReference type="InterPro" id="IPR045340">
    <property type="entry name" value="DUF6533"/>
</dbReference>
<dbReference type="GeneID" id="66069115"/>
<dbReference type="AlphaFoldDB" id="A0A9P7V0G3"/>
<comment type="caution">
    <text evidence="3">The sequence shown here is derived from an EMBL/GenBank/DDBJ whole genome shotgun (WGS) entry which is preliminary data.</text>
</comment>
<keyword evidence="4" id="KW-1185">Reference proteome</keyword>
<evidence type="ECO:0000313" key="3">
    <source>
        <dbReference type="EMBL" id="KAG7098065.1"/>
    </source>
</evidence>
<proteinExistence type="predicted"/>
<dbReference type="RefSeq" id="XP_043014535.1">
    <property type="nucleotide sequence ID" value="XM_043145836.1"/>
</dbReference>
<dbReference type="KEGG" id="more:E1B28_000039"/>
<reference evidence="3" key="1">
    <citation type="journal article" date="2021" name="Genome Biol. Evol.">
        <title>The assembled and annotated genome of the fairy-ring fungus Marasmius oreades.</title>
        <authorList>
            <person name="Hiltunen M."/>
            <person name="Ament-Velasquez S.L."/>
            <person name="Johannesson H."/>
        </authorList>
    </citation>
    <scope>NUCLEOTIDE SEQUENCE</scope>
    <source>
        <strain evidence="3">03SP1</strain>
    </source>
</reference>
<dbReference type="OrthoDB" id="3242409at2759"/>
<keyword evidence="1" id="KW-0812">Transmembrane</keyword>
<gene>
    <name evidence="3" type="ORF">E1B28_000039</name>
</gene>
<evidence type="ECO:0000259" key="2">
    <source>
        <dbReference type="Pfam" id="PF20151"/>
    </source>
</evidence>
<evidence type="ECO:0000256" key="1">
    <source>
        <dbReference type="SAM" id="Phobius"/>
    </source>
</evidence>
<dbReference type="Proteomes" id="UP001049176">
    <property type="component" value="Chromosome 1"/>
</dbReference>
<feature type="transmembrane region" description="Helical" evidence="1">
    <location>
        <begin position="50"/>
        <end position="68"/>
    </location>
</feature>
<feature type="domain" description="DUF6533" evidence="2">
    <location>
        <begin position="21"/>
        <end position="62"/>
    </location>
</feature>
<dbReference type="EMBL" id="CM032181">
    <property type="protein sequence ID" value="KAG7098065.1"/>
    <property type="molecule type" value="Genomic_DNA"/>
</dbReference>
<keyword evidence="1" id="KW-1133">Transmembrane helix</keyword>
<dbReference type="Pfam" id="PF20151">
    <property type="entry name" value="DUF6533"/>
    <property type="match status" value="1"/>
</dbReference>
<sequence length="79" mass="9204">MASKAAQTASAHYLQFDTQWSSLALLYYDYALTFPMEVKYMWGSKFRLSTALYIFCRYAMLANVLYLLDIAKRLGERLV</sequence>